<dbReference type="PANTHER" id="PTHR35807">
    <property type="entry name" value="TRANSCRIPTIONAL REGULATOR REDD-RELATED"/>
    <property type="match status" value="1"/>
</dbReference>
<dbReference type="Proteomes" id="UP000662888">
    <property type="component" value="Chromosome"/>
</dbReference>
<dbReference type="SMART" id="SM01043">
    <property type="entry name" value="BTAD"/>
    <property type="match status" value="1"/>
</dbReference>
<dbReference type="InterPro" id="IPR051677">
    <property type="entry name" value="AfsR-DnrI-RedD_regulator"/>
</dbReference>
<dbReference type="RefSeq" id="WP_206089547.1">
    <property type="nucleotide sequence ID" value="NZ_CP065053.1"/>
</dbReference>
<evidence type="ECO:0000313" key="3">
    <source>
        <dbReference type="Proteomes" id="UP000662888"/>
    </source>
</evidence>
<dbReference type="Gene3D" id="1.10.10.10">
    <property type="entry name" value="Winged helix-like DNA-binding domain superfamily/Winged helix DNA-binding domain"/>
    <property type="match status" value="1"/>
</dbReference>
<dbReference type="InterPro" id="IPR036388">
    <property type="entry name" value="WH-like_DNA-bd_sf"/>
</dbReference>
<organism evidence="2 3">
    <name type="scientific">Massilia antarctica</name>
    <dbReference type="NCBI Taxonomy" id="2765360"/>
    <lineage>
        <taxon>Bacteria</taxon>
        <taxon>Pseudomonadati</taxon>
        <taxon>Pseudomonadota</taxon>
        <taxon>Betaproteobacteria</taxon>
        <taxon>Burkholderiales</taxon>
        <taxon>Oxalobacteraceae</taxon>
        <taxon>Telluria group</taxon>
        <taxon>Massilia</taxon>
    </lineage>
</organism>
<dbReference type="InterPro" id="IPR005158">
    <property type="entry name" value="BTAD"/>
</dbReference>
<dbReference type="Gene3D" id="1.25.40.10">
    <property type="entry name" value="Tetratricopeptide repeat domain"/>
    <property type="match status" value="1"/>
</dbReference>
<dbReference type="Gene3D" id="3.40.50.300">
    <property type="entry name" value="P-loop containing nucleotide triphosphate hydrolases"/>
    <property type="match status" value="1"/>
</dbReference>
<sequence length="1060" mass="113888">MATRAIRTRTHPRPHVVPAYAKLTLPRLFEPLQRTRLFAQIDRLRGRHAVLWMSSPPGAGKTTLAASYARQCEAPVLWCQLDQSDADPATLLFFLADALRTLDGALPWHAPQVSGDAAQHARLFFRQFYAHLPPGALVVLDNVHDVDWDNAGYLLDAACAEVPDGVTLLAVSREAPPPCLARMELDGRLGTIGWDALRLDPSETRALAQAGDAPEPEVAQWLELVDGWAAGVALLRTVRGQPRTGLAEGREALFRYFAGEIVGRLPAQAQHLLLMLACLPAMSGADAHALTGDPGAPLLLERLYRRRLFVEKRGDSYAFHGLFGAFLRQQACELLDPAQRLALTGQAAAIADAHGRLDEAAGLYIDAQSHQGLAGFLLRRAAGMMAGGRGQSWRLWMSCLPADMADAQPWLGYWHGVSLADAQPLHARRILIRAERAFDQAGDLAARLHAVTAIIDTYDAEWADFSALPRWLAVLTEGVHTLDLATLDPALDLRLHSRMASALLYLAPQSPLLAACVQRARLALDQVDDPLARLEAGACLLRYFDWMDNAGRANALVAQLGACADDAAVGPAHRVRWYSRVARWYNQEGDLGLAQRMTGAARGIVIDAGLDPMLFQSLEVHHLLGSGAVDAARSLLDQMRAALPVSRTLQSIDFNTLDAQCLALAGDMAGALHAARETLRLALDAGVPARERARFDAFLGACHAWAGAYGEALACYERAVDAGYGVQAVLLGEERDFIDACAAAGDGDGARAAVLMDAAMASHRRRQANALFATVPALAARVAALALENGIDAAHVGAIVMRQRLAAPNRCAQGWPWPVAVRTLGKFELTLHGAAVVATGKAQQRPLALLRSLVAAGEGGKAQAALVAQLWGSTDVAKSALNVTVHRLRKLLLSDEAVIVSGGRTHLAEARVWTDVSALADLCAAIDGLPAHAPVQEVGRCSAALLDLYRGPFCDGAEETWILPVRERARNLFLGAVGQLGRLLEAMQEWGCALSLYQRALAAEPLSEANYRGWMRCAHAQDGAAAAFGAYRRCRDTLSIVLGVSPSYDTEKLAVALGLR</sequence>
<dbReference type="SUPFAM" id="SSF52540">
    <property type="entry name" value="P-loop containing nucleoside triphosphate hydrolases"/>
    <property type="match status" value="1"/>
</dbReference>
<dbReference type="Pfam" id="PF25873">
    <property type="entry name" value="WHD_MalT"/>
    <property type="match status" value="1"/>
</dbReference>
<protein>
    <recommendedName>
        <fullName evidence="1">Bacterial transcriptional activator domain-containing protein</fullName>
    </recommendedName>
</protein>
<dbReference type="Pfam" id="PF03704">
    <property type="entry name" value="BTAD"/>
    <property type="match status" value="1"/>
</dbReference>
<evidence type="ECO:0000259" key="1">
    <source>
        <dbReference type="SMART" id="SM01043"/>
    </source>
</evidence>
<reference evidence="2 3" key="1">
    <citation type="submission" date="2020-11" db="EMBL/GenBank/DDBJ databases">
        <authorList>
            <person name="Sun Q."/>
        </authorList>
    </citation>
    <scope>NUCLEOTIDE SEQUENCE [LARGE SCALE GENOMIC DNA]</scope>
    <source>
        <strain evidence="2 3">P8398</strain>
    </source>
</reference>
<dbReference type="InterPro" id="IPR011990">
    <property type="entry name" value="TPR-like_helical_dom_sf"/>
</dbReference>
<feature type="domain" description="Bacterial transcriptional activator" evidence="1">
    <location>
        <begin position="914"/>
        <end position="1058"/>
    </location>
</feature>
<gene>
    <name evidence="2" type="ORF">IV454_31805</name>
</gene>
<name>A0AA48WE55_9BURK</name>
<keyword evidence="3" id="KW-1185">Reference proteome</keyword>
<accession>A0AA48WE55</accession>
<dbReference type="EMBL" id="CP065053">
    <property type="protein sequence ID" value="QPI49934.1"/>
    <property type="molecule type" value="Genomic_DNA"/>
</dbReference>
<dbReference type="SUPFAM" id="SSF48452">
    <property type="entry name" value="TPR-like"/>
    <property type="match status" value="1"/>
</dbReference>
<proteinExistence type="predicted"/>
<dbReference type="InterPro" id="IPR027417">
    <property type="entry name" value="P-loop_NTPase"/>
</dbReference>
<evidence type="ECO:0000313" key="2">
    <source>
        <dbReference type="EMBL" id="QPI49934.1"/>
    </source>
</evidence>
<dbReference type="InterPro" id="IPR059106">
    <property type="entry name" value="WHD_MalT"/>
</dbReference>